<dbReference type="PANTHER" id="PTHR11596">
    <property type="entry name" value="ALKALINE PHOSPHATASE"/>
    <property type="match status" value="1"/>
</dbReference>
<keyword evidence="6 8" id="KW-0460">Magnesium</keyword>
<dbReference type="InterPro" id="IPR001952">
    <property type="entry name" value="Alkaline_phosphatase"/>
</dbReference>
<name>A0A9X2ZPK4_9BACT</name>
<dbReference type="SMART" id="SM00098">
    <property type="entry name" value="alkPPc"/>
    <property type="match status" value="1"/>
</dbReference>
<feature type="binding site" evidence="8">
    <location>
        <position position="126"/>
    </location>
    <ligand>
        <name>Mg(2+)</name>
        <dbReference type="ChEBI" id="CHEBI:18420"/>
    </ligand>
</feature>
<protein>
    <submittedName>
        <fullName evidence="10">Alkaline phosphatase</fullName>
        <ecNumber evidence="10">3.1.3.1</ecNumber>
    </submittedName>
</protein>
<feature type="binding site" evidence="8">
    <location>
        <position position="304"/>
    </location>
    <ligand>
        <name>Zn(2+)</name>
        <dbReference type="ChEBI" id="CHEBI:29105"/>
        <label>2</label>
    </ligand>
</feature>
<evidence type="ECO:0000313" key="10">
    <source>
        <dbReference type="EMBL" id="MCS3866802.1"/>
    </source>
</evidence>
<feature type="binding site" evidence="8">
    <location>
        <position position="261"/>
    </location>
    <ligand>
        <name>Zn(2+)</name>
        <dbReference type="ChEBI" id="CHEBI:29105"/>
        <label>2</label>
    </ligand>
</feature>
<dbReference type="Proteomes" id="UP001155034">
    <property type="component" value="Unassembled WGS sequence"/>
</dbReference>
<dbReference type="PRINTS" id="PR00113">
    <property type="entry name" value="ALKPHPHTASE"/>
</dbReference>
<sequence length="462" mass="49048">MAGPAPAQTVPDAPAPEEAPNVILMIPDGFGPASVTMARDYLRWRDGQKELPYDSLQVGSIRTYASDSYITDSAAGGTALATGTKTYNGAVAVDTSRQAVATLLEGAERRGMSTGLVVTSRLTHATPAVFSSHVPDRGQENRIARQQLNKDIEVMLGGGRRHFLPQSAEGSAREDDLDLLQAAQDRGYEVVQTASELSRAGEGQTQENRLLGLFSPGHMAYEIDRDHTQQPSLAAMTETAIDRLSGNGEGYFLMVEGSRIDHAGHGNDAASHLRDILAFNRAAKSALEAAQEDDNTLVVIVSDHETGGLTLGRNRDGEGIYSWRPETLAAVEASSGAIADSIRSVRSTGASEAAKRKRIAGTLTRLTGVQDVPTEIVSNLMAVEGPYAVGNAVSPLVNRQALVGWTSHAHTAVDVNLYAYGPGANAFVGHHDNTTIAQKLANLMDVDLESLTGTLRAGRDAR</sequence>
<evidence type="ECO:0000256" key="3">
    <source>
        <dbReference type="ARBA" id="ARBA00022723"/>
    </source>
</evidence>
<feature type="binding site" evidence="8">
    <location>
        <position position="28"/>
    </location>
    <ligand>
        <name>Zn(2+)</name>
        <dbReference type="ChEBI" id="CHEBI:29105"/>
        <label>2</label>
    </ligand>
</feature>
<dbReference type="EC" id="3.1.3.1" evidence="10"/>
<evidence type="ECO:0000256" key="5">
    <source>
        <dbReference type="ARBA" id="ARBA00022833"/>
    </source>
</evidence>
<evidence type="ECO:0000313" key="11">
    <source>
        <dbReference type="Proteomes" id="UP001155034"/>
    </source>
</evidence>
<dbReference type="GO" id="GO:0046872">
    <property type="term" value="F:metal ion binding"/>
    <property type="evidence" value="ECO:0007669"/>
    <property type="project" value="UniProtKB-KW"/>
</dbReference>
<keyword evidence="2" id="KW-0597">Phosphoprotein</keyword>
<dbReference type="InterPro" id="IPR017850">
    <property type="entry name" value="Alkaline_phosphatase_core_sf"/>
</dbReference>
<evidence type="ECO:0000256" key="4">
    <source>
        <dbReference type="ARBA" id="ARBA00022801"/>
    </source>
</evidence>
<dbReference type="EMBL" id="JANTYZ010000021">
    <property type="protein sequence ID" value="MCS3866802.1"/>
    <property type="molecule type" value="Genomic_DNA"/>
</dbReference>
<gene>
    <name evidence="10" type="ORF">GGP82_003385</name>
</gene>
<dbReference type="Gene3D" id="3.40.720.10">
    <property type="entry name" value="Alkaline Phosphatase, subunit A"/>
    <property type="match status" value="1"/>
</dbReference>
<comment type="caution">
    <text evidence="10">The sequence shown here is derived from an EMBL/GenBank/DDBJ whole genome shotgun (WGS) entry which is preliminary data.</text>
</comment>
<feature type="binding site" evidence="8">
    <location>
        <position position="265"/>
    </location>
    <ligand>
        <name>Zn(2+)</name>
        <dbReference type="ChEBI" id="CHEBI:29105"/>
        <label>2</label>
    </ligand>
</feature>
<evidence type="ECO:0000256" key="6">
    <source>
        <dbReference type="ARBA" id="ARBA00022842"/>
    </source>
</evidence>
<feature type="binding site" evidence="8">
    <location>
        <position position="256"/>
    </location>
    <ligand>
        <name>Mg(2+)</name>
        <dbReference type="ChEBI" id="CHEBI:18420"/>
    </ligand>
</feature>
<reference evidence="10" key="1">
    <citation type="submission" date="2022-08" db="EMBL/GenBank/DDBJ databases">
        <title>Genomic Encyclopedia of Type Strains, Phase V (KMG-V): Genome sequencing to study the core and pangenomes of soil and plant-associated prokaryotes.</title>
        <authorList>
            <person name="Whitman W."/>
        </authorList>
    </citation>
    <scope>NUCLEOTIDE SEQUENCE</scope>
    <source>
        <strain evidence="10">SP2016B</strain>
    </source>
</reference>
<evidence type="ECO:0000256" key="8">
    <source>
        <dbReference type="PIRSR" id="PIRSR601952-2"/>
    </source>
</evidence>
<dbReference type="PROSITE" id="PS00123">
    <property type="entry name" value="ALKALINE_PHOSPHATASE"/>
    <property type="match status" value="1"/>
</dbReference>
<dbReference type="SUPFAM" id="SSF53649">
    <property type="entry name" value="Alkaline phosphatase-like"/>
    <property type="match status" value="1"/>
</dbReference>
<dbReference type="RefSeq" id="WP_259084247.1">
    <property type="nucleotide sequence ID" value="NZ_JANTZD010000022.1"/>
</dbReference>
<dbReference type="Gene3D" id="1.10.60.40">
    <property type="match status" value="1"/>
</dbReference>
<organism evidence="10 11">
    <name type="scientific">Salinibacter ruber</name>
    <dbReference type="NCBI Taxonomy" id="146919"/>
    <lineage>
        <taxon>Bacteria</taxon>
        <taxon>Pseudomonadati</taxon>
        <taxon>Rhodothermota</taxon>
        <taxon>Rhodothermia</taxon>
        <taxon>Rhodothermales</taxon>
        <taxon>Salinibacteraceae</taxon>
        <taxon>Salinibacter</taxon>
    </lineage>
</organism>
<comment type="similarity">
    <text evidence="1 9">Belongs to the alkaline phosphatase family.</text>
</comment>
<feature type="active site" description="Phosphoserine intermediate" evidence="7">
    <location>
        <position position="73"/>
    </location>
</feature>
<evidence type="ECO:0000256" key="7">
    <source>
        <dbReference type="PIRSR" id="PIRSR601952-1"/>
    </source>
</evidence>
<comment type="cofactor">
    <cofactor evidence="8">
        <name>Zn(2+)</name>
        <dbReference type="ChEBI" id="CHEBI:29105"/>
    </cofactor>
    <text evidence="8">Binds 2 Zn(2+) ions.</text>
</comment>
<dbReference type="InterPro" id="IPR018299">
    <property type="entry name" value="Alkaline_phosphatase_AS"/>
</dbReference>
<accession>A0A9X2ZPK4</accession>
<keyword evidence="4 10" id="KW-0378">Hydrolase</keyword>
<comment type="cofactor">
    <cofactor evidence="8">
        <name>Mg(2+)</name>
        <dbReference type="ChEBI" id="CHEBI:18420"/>
    </cofactor>
    <text evidence="8">Binds 1 Mg(2+) ion.</text>
</comment>
<dbReference type="AlphaFoldDB" id="A0A9X2ZPK4"/>
<keyword evidence="5 8" id="KW-0862">Zinc</keyword>
<keyword evidence="3 8" id="KW-0479">Metal-binding</keyword>
<feature type="binding site" evidence="8">
    <location>
        <position position="303"/>
    </location>
    <ligand>
        <name>Zn(2+)</name>
        <dbReference type="ChEBI" id="CHEBI:29105"/>
        <label>2</label>
    </ligand>
</feature>
<feature type="binding site" evidence="8">
    <location>
        <position position="124"/>
    </location>
    <ligand>
        <name>Mg(2+)</name>
        <dbReference type="ChEBI" id="CHEBI:18420"/>
    </ligand>
</feature>
<feature type="binding site" evidence="8">
    <location>
        <position position="410"/>
    </location>
    <ligand>
        <name>Zn(2+)</name>
        <dbReference type="ChEBI" id="CHEBI:29105"/>
        <label>2</label>
    </ligand>
</feature>
<evidence type="ECO:0000256" key="9">
    <source>
        <dbReference type="RuleBase" id="RU003946"/>
    </source>
</evidence>
<evidence type="ECO:0000256" key="2">
    <source>
        <dbReference type="ARBA" id="ARBA00022553"/>
    </source>
</evidence>
<dbReference type="Pfam" id="PF00245">
    <property type="entry name" value="Alk_phosphatase"/>
    <property type="match status" value="1"/>
</dbReference>
<dbReference type="PANTHER" id="PTHR11596:SF5">
    <property type="entry name" value="ALKALINE PHOSPHATASE"/>
    <property type="match status" value="1"/>
</dbReference>
<feature type="binding site" evidence="8">
    <location>
        <position position="28"/>
    </location>
    <ligand>
        <name>Mg(2+)</name>
        <dbReference type="ChEBI" id="CHEBI:18420"/>
    </ligand>
</feature>
<proteinExistence type="inferred from homology"/>
<evidence type="ECO:0000256" key="1">
    <source>
        <dbReference type="ARBA" id="ARBA00005984"/>
    </source>
</evidence>
<dbReference type="CDD" id="cd16012">
    <property type="entry name" value="ALP"/>
    <property type="match status" value="1"/>
</dbReference>
<dbReference type="GO" id="GO:0004035">
    <property type="term" value="F:alkaline phosphatase activity"/>
    <property type="evidence" value="ECO:0007669"/>
    <property type="project" value="UniProtKB-EC"/>
</dbReference>